<evidence type="ECO:0000313" key="1">
    <source>
        <dbReference type="EMBL" id="GAH17877.1"/>
    </source>
</evidence>
<feature type="non-terminal residue" evidence="1">
    <location>
        <position position="1"/>
    </location>
</feature>
<protein>
    <submittedName>
        <fullName evidence="1">Uncharacterized protein</fullName>
    </submittedName>
</protein>
<dbReference type="EMBL" id="BART01033211">
    <property type="protein sequence ID" value="GAH17877.1"/>
    <property type="molecule type" value="Genomic_DNA"/>
</dbReference>
<proteinExistence type="predicted"/>
<organism evidence="1">
    <name type="scientific">marine sediment metagenome</name>
    <dbReference type="NCBI Taxonomy" id="412755"/>
    <lineage>
        <taxon>unclassified sequences</taxon>
        <taxon>metagenomes</taxon>
        <taxon>ecological metagenomes</taxon>
    </lineage>
</organism>
<sequence>QYVKLGVLTIPYWLLQALPEMSAMKRYLLSQKTIVWEKTERTDERVPGSKLSDELAKKVSKDTDSRDNWTRIWRQNQQFHIRRASK</sequence>
<name>X1DCC6_9ZZZZ</name>
<reference evidence="1" key="1">
    <citation type="journal article" date="2014" name="Front. Microbiol.">
        <title>High frequency of phylogenetically diverse reductive dehalogenase-homologous genes in deep subseafloor sedimentary metagenomes.</title>
        <authorList>
            <person name="Kawai M."/>
            <person name="Futagami T."/>
            <person name="Toyoda A."/>
            <person name="Takaki Y."/>
            <person name="Nishi S."/>
            <person name="Hori S."/>
            <person name="Arai W."/>
            <person name="Tsubouchi T."/>
            <person name="Morono Y."/>
            <person name="Uchiyama I."/>
            <person name="Ito T."/>
            <person name="Fujiyama A."/>
            <person name="Inagaki F."/>
            <person name="Takami H."/>
        </authorList>
    </citation>
    <scope>NUCLEOTIDE SEQUENCE</scope>
    <source>
        <strain evidence="1">Expedition CK06-06</strain>
    </source>
</reference>
<gene>
    <name evidence="1" type="ORF">S01H4_57154</name>
</gene>
<accession>X1DCC6</accession>
<dbReference type="AlphaFoldDB" id="X1DCC6"/>
<comment type="caution">
    <text evidence="1">The sequence shown here is derived from an EMBL/GenBank/DDBJ whole genome shotgun (WGS) entry which is preliminary data.</text>
</comment>